<organism evidence="1 2">
    <name type="scientific">Panagrolaimus sp. PS1159</name>
    <dbReference type="NCBI Taxonomy" id="55785"/>
    <lineage>
        <taxon>Eukaryota</taxon>
        <taxon>Metazoa</taxon>
        <taxon>Ecdysozoa</taxon>
        <taxon>Nematoda</taxon>
        <taxon>Chromadorea</taxon>
        <taxon>Rhabditida</taxon>
        <taxon>Tylenchina</taxon>
        <taxon>Panagrolaimomorpha</taxon>
        <taxon>Panagrolaimoidea</taxon>
        <taxon>Panagrolaimidae</taxon>
        <taxon>Panagrolaimus</taxon>
    </lineage>
</organism>
<dbReference type="Proteomes" id="UP000887580">
    <property type="component" value="Unplaced"/>
</dbReference>
<proteinExistence type="predicted"/>
<evidence type="ECO:0000313" key="2">
    <source>
        <dbReference type="WBParaSite" id="PS1159_v2.g101.t1"/>
    </source>
</evidence>
<accession>A0AC35ER31</accession>
<sequence>MKKYTDFVRNLDNWDTTPAPSSNNPSSTPSAPAPAPSAPVQTPPPPPAAATPGLPPQLAPPASPAPGQQPAVVNVNVQPVQSPPPPYIQQPAYVQQQAPPPPIANVYGCPQPTQVTCPSCRAVVVTRTQTSMSTIDIVMIILGIFLFCFLIGFILICMVVFCSPWSDVTHFCPRCGQFIGKA</sequence>
<evidence type="ECO:0000313" key="1">
    <source>
        <dbReference type="Proteomes" id="UP000887580"/>
    </source>
</evidence>
<reference evidence="2" key="1">
    <citation type="submission" date="2022-11" db="UniProtKB">
        <authorList>
            <consortium name="WormBaseParasite"/>
        </authorList>
    </citation>
    <scope>IDENTIFICATION</scope>
</reference>
<name>A0AC35ER31_9BILA</name>
<dbReference type="WBParaSite" id="PS1159_v2.g101.t1">
    <property type="protein sequence ID" value="PS1159_v2.g101.t1"/>
    <property type="gene ID" value="PS1159_v2.g101"/>
</dbReference>
<protein>
    <submittedName>
        <fullName evidence="2">LITAF domain-containing protein</fullName>
    </submittedName>
</protein>